<dbReference type="GO" id="GO:0005829">
    <property type="term" value="C:cytosol"/>
    <property type="evidence" value="ECO:0007669"/>
    <property type="project" value="TreeGrafter"/>
</dbReference>
<feature type="domain" description="Exonuclease" evidence="6">
    <location>
        <begin position="275"/>
        <end position="444"/>
    </location>
</feature>
<feature type="transmembrane region" description="Helical" evidence="5">
    <location>
        <begin position="45"/>
        <end position="67"/>
    </location>
</feature>
<name>A0A1I6WBL9_9RHOB</name>
<dbReference type="Pfam" id="PF00929">
    <property type="entry name" value="RNase_T"/>
    <property type="match status" value="1"/>
</dbReference>
<dbReference type="EC" id="2.7.7.7" evidence="1"/>
<dbReference type="SMART" id="SM00479">
    <property type="entry name" value="EXOIII"/>
    <property type="match status" value="1"/>
</dbReference>
<dbReference type="AlphaFoldDB" id="A0A1I6WBL9"/>
<protein>
    <recommendedName>
        <fullName evidence="1">DNA-directed DNA polymerase</fullName>
        <ecNumber evidence="1">2.7.7.7</ecNumber>
    </recommendedName>
</protein>
<dbReference type="InterPro" id="IPR012337">
    <property type="entry name" value="RNaseH-like_sf"/>
</dbReference>
<evidence type="ECO:0000256" key="1">
    <source>
        <dbReference type="ARBA" id="ARBA00012417"/>
    </source>
</evidence>
<dbReference type="GO" id="GO:0003887">
    <property type="term" value="F:DNA-directed DNA polymerase activity"/>
    <property type="evidence" value="ECO:0007669"/>
    <property type="project" value="UniProtKB-EC"/>
</dbReference>
<dbReference type="FunFam" id="3.30.420.10:FF:000045">
    <property type="entry name" value="3'-5' exonuclease DinG"/>
    <property type="match status" value="1"/>
</dbReference>
<keyword evidence="8" id="KW-1185">Reference proteome</keyword>
<evidence type="ECO:0000256" key="5">
    <source>
        <dbReference type="SAM" id="Phobius"/>
    </source>
</evidence>
<dbReference type="GO" id="GO:0008408">
    <property type="term" value="F:3'-5' exonuclease activity"/>
    <property type="evidence" value="ECO:0007669"/>
    <property type="project" value="TreeGrafter"/>
</dbReference>
<dbReference type="GO" id="GO:0045004">
    <property type="term" value="P:DNA replication proofreading"/>
    <property type="evidence" value="ECO:0007669"/>
    <property type="project" value="TreeGrafter"/>
</dbReference>
<sequence length="468" mass="50577">MTQLSLRLRIFLFFVLIALGGAGITALALWLGYGRALATTPANGFFFAGILAVFGIVALSAGVWLLFDENVAKPVERIASEMRVRAHAGVDRQVDLHGARYLGDLAHAAEAVSARLSETALASAQRVAEETAQLAADKERLTALLTEIPVATIMVSPKGRIVLYDGQAAEVLAQIHVPRLNAAVTDYFLAAGIDAAVREMHRTGREVTLTLRSVDEAQSYHGRMKPLDAGGYLLIIEEAEARIAPQAERPMVFDFSLLTAPASAALEDTPLRALTYVVFDTETTGLLPHKDEVVQIGAVRVVSGKIVPGEQIDQLVDPGMEIPQSSTRVHKVTDAMVHGQPDIAEAGRRFHHFARGAVIVAHNAPFDMAFLRRHQSRMGVEWSNPILDTVLLSAVLFGASQTHTLDALCERLGVIIPPALRHTALGDARATAEVLVRMLPMLEAQGMSTFGEVLAQTRQHGQLLEDLN</sequence>
<evidence type="ECO:0000313" key="8">
    <source>
        <dbReference type="Proteomes" id="UP000199392"/>
    </source>
</evidence>
<gene>
    <name evidence="7" type="ORF">SAMN04488050_11794</name>
</gene>
<dbReference type="OrthoDB" id="9804290at2"/>
<evidence type="ECO:0000256" key="2">
    <source>
        <dbReference type="ARBA" id="ARBA00025483"/>
    </source>
</evidence>
<evidence type="ECO:0000259" key="6">
    <source>
        <dbReference type="SMART" id="SM00479"/>
    </source>
</evidence>
<dbReference type="SUPFAM" id="SSF53098">
    <property type="entry name" value="Ribonuclease H-like"/>
    <property type="match status" value="1"/>
</dbReference>
<evidence type="ECO:0000256" key="3">
    <source>
        <dbReference type="ARBA" id="ARBA00026073"/>
    </source>
</evidence>
<dbReference type="STRING" id="311180.SAMN04488050_11794"/>
<dbReference type="GO" id="GO:0003677">
    <property type="term" value="F:DNA binding"/>
    <property type="evidence" value="ECO:0007669"/>
    <property type="project" value="InterPro"/>
</dbReference>
<keyword evidence="5" id="KW-0472">Membrane</keyword>
<dbReference type="EMBL" id="FOZW01000017">
    <property type="protein sequence ID" value="SFT23378.1"/>
    <property type="molecule type" value="Genomic_DNA"/>
</dbReference>
<dbReference type="RefSeq" id="WP_092429997.1">
    <property type="nucleotide sequence ID" value="NZ_FNCL01000017.1"/>
</dbReference>
<comment type="subunit">
    <text evidence="3">DNA polymerase III contains a core (composed of alpha, epsilon and theta chains) that associates with a tau subunit. This core dimerizes to form the POLIII' complex. PolIII' associates with the gamma complex (composed of gamma, delta, delta', psi and chi chains) and with the beta chain to form the complete DNA polymerase III complex.</text>
</comment>
<accession>A0A1I6WBL9</accession>
<dbReference type="InterPro" id="IPR013520">
    <property type="entry name" value="Ribonucl_H"/>
</dbReference>
<comment type="function">
    <text evidence="2">DNA polymerase III is a complex, multichain enzyme responsible for most of the replicative synthesis in bacteria. The epsilon subunit contain the editing function and is a proofreading 3'-5' exonuclease.</text>
</comment>
<dbReference type="Gene3D" id="3.30.420.10">
    <property type="entry name" value="Ribonuclease H-like superfamily/Ribonuclease H"/>
    <property type="match status" value="1"/>
</dbReference>
<comment type="catalytic activity">
    <reaction evidence="4">
        <text>DNA(n) + a 2'-deoxyribonucleoside 5'-triphosphate = DNA(n+1) + diphosphate</text>
        <dbReference type="Rhea" id="RHEA:22508"/>
        <dbReference type="Rhea" id="RHEA-COMP:17339"/>
        <dbReference type="Rhea" id="RHEA-COMP:17340"/>
        <dbReference type="ChEBI" id="CHEBI:33019"/>
        <dbReference type="ChEBI" id="CHEBI:61560"/>
        <dbReference type="ChEBI" id="CHEBI:173112"/>
        <dbReference type="EC" id="2.7.7.7"/>
    </reaction>
</comment>
<organism evidence="7 8">
    <name type="scientific">Alloyangia pacifica</name>
    <dbReference type="NCBI Taxonomy" id="311180"/>
    <lineage>
        <taxon>Bacteria</taxon>
        <taxon>Pseudomonadati</taxon>
        <taxon>Pseudomonadota</taxon>
        <taxon>Alphaproteobacteria</taxon>
        <taxon>Rhodobacterales</taxon>
        <taxon>Roseobacteraceae</taxon>
        <taxon>Alloyangia</taxon>
    </lineage>
</organism>
<dbReference type="InterPro" id="IPR036397">
    <property type="entry name" value="RNaseH_sf"/>
</dbReference>
<evidence type="ECO:0000313" key="7">
    <source>
        <dbReference type="EMBL" id="SFT23378.1"/>
    </source>
</evidence>
<reference evidence="8" key="1">
    <citation type="submission" date="2016-10" db="EMBL/GenBank/DDBJ databases">
        <authorList>
            <person name="Varghese N."/>
            <person name="Submissions S."/>
        </authorList>
    </citation>
    <scope>NUCLEOTIDE SEQUENCE [LARGE SCALE GENOMIC DNA]</scope>
    <source>
        <strain evidence="8">DSM 26894</strain>
    </source>
</reference>
<dbReference type="PANTHER" id="PTHR30231">
    <property type="entry name" value="DNA POLYMERASE III SUBUNIT EPSILON"/>
    <property type="match status" value="1"/>
</dbReference>
<keyword evidence="5" id="KW-0812">Transmembrane</keyword>
<dbReference type="InterPro" id="IPR006054">
    <property type="entry name" value="DnaQ"/>
</dbReference>
<evidence type="ECO:0000256" key="4">
    <source>
        <dbReference type="ARBA" id="ARBA00049244"/>
    </source>
</evidence>
<dbReference type="PANTHER" id="PTHR30231:SF41">
    <property type="entry name" value="DNA POLYMERASE III SUBUNIT EPSILON"/>
    <property type="match status" value="1"/>
</dbReference>
<dbReference type="Proteomes" id="UP000199392">
    <property type="component" value="Unassembled WGS sequence"/>
</dbReference>
<dbReference type="NCBIfam" id="TIGR00573">
    <property type="entry name" value="dnaq"/>
    <property type="match status" value="1"/>
</dbReference>
<proteinExistence type="predicted"/>
<keyword evidence="5" id="KW-1133">Transmembrane helix</keyword>
<dbReference type="CDD" id="cd06127">
    <property type="entry name" value="DEDDh"/>
    <property type="match status" value="1"/>
</dbReference>
<feature type="transmembrane region" description="Helical" evidence="5">
    <location>
        <begin position="12"/>
        <end position="33"/>
    </location>
</feature>